<feature type="domain" description="Amidohydrolase 3" evidence="1">
    <location>
        <begin position="27"/>
        <end position="507"/>
    </location>
</feature>
<keyword evidence="3" id="KW-1185">Reference proteome</keyword>
<protein>
    <submittedName>
        <fullName evidence="2">TIM-barrel fold metal-dependent hydrolase</fullName>
    </submittedName>
</protein>
<dbReference type="SUPFAM" id="SSF51338">
    <property type="entry name" value="Composite domain of metallo-dependent hydrolases"/>
    <property type="match status" value="1"/>
</dbReference>
<dbReference type="AlphaFoldDB" id="A0AAC9HQ15"/>
<dbReference type="CDD" id="cd01300">
    <property type="entry name" value="YtcJ_like"/>
    <property type="match status" value="1"/>
</dbReference>
<gene>
    <name evidence="2" type="ORF">TL08_12175</name>
</gene>
<proteinExistence type="predicted"/>
<dbReference type="KEGG" id="ahm:TL08_12175"/>
<dbReference type="EMBL" id="CP014859">
    <property type="protein sequence ID" value="AOS63249.1"/>
    <property type="molecule type" value="Genomic_DNA"/>
</dbReference>
<dbReference type="Gene3D" id="3.10.310.70">
    <property type="match status" value="1"/>
</dbReference>
<dbReference type="SUPFAM" id="SSF51556">
    <property type="entry name" value="Metallo-dependent hydrolases"/>
    <property type="match status" value="1"/>
</dbReference>
<evidence type="ECO:0000313" key="2">
    <source>
        <dbReference type="EMBL" id="AOS63249.1"/>
    </source>
</evidence>
<keyword evidence="2" id="KW-0378">Hydrolase</keyword>
<dbReference type="Pfam" id="PF07969">
    <property type="entry name" value="Amidohydro_3"/>
    <property type="match status" value="1"/>
</dbReference>
<evidence type="ECO:0000259" key="1">
    <source>
        <dbReference type="Pfam" id="PF07969"/>
    </source>
</evidence>
<evidence type="ECO:0000313" key="3">
    <source>
        <dbReference type="Proteomes" id="UP000095210"/>
    </source>
</evidence>
<accession>A0AAC9HQ15</accession>
<organism evidence="2 3">
    <name type="scientific">Actinoalloteichus hymeniacidonis</name>
    <dbReference type="NCBI Taxonomy" id="340345"/>
    <lineage>
        <taxon>Bacteria</taxon>
        <taxon>Bacillati</taxon>
        <taxon>Actinomycetota</taxon>
        <taxon>Actinomycetes</taxon>
        <taxon>Pseudonocardiales</taxon>
        <taxon>Pseudonocardiaceae</taxon>
        <taxon>Actinoalloteichus</taxon>
    </lineage>
</organism>
<dbReference type="Proteomes" id="UP000095210">
    <property type="component" value="Chromosome"/>
</dbReference>
<dbReference type="PANTHER" id="PTHR22642">
    <property type="entry name" value="IMIDAZOLONEPROPIONASE"/>
    <property type="match status" value="1"/>
</dbReference>
<dbReference type="Gene3D" id="3.20.20.140">
    <property type="entry name" value="Metal-dependent hydrolases"/>
    <property type="match status" value="1"/>
</dbReference>
<dbReference type="InterPro" id="IPR032466">
    <property type="entry name" value="Metal_Hydrolase"/>
</dbReference>
<sequence>MAVTDGVVVWIGQDAAGDALFGGQSTIVDLDGAFVAPAFVDAHVHSTSAGLLLEGLDLTDCRTLADCLRLLREHATANPRTIIWGHGWDESRWPEGRPPTRAEIDAVAAGNPVYLSRIDVHSALVSSALLDQAPEARTAPGFHPDGPLTAQAHHAVRAVARNSIDAAQRRRAQHGFLRHAAAQGIAAVHECAGPDISDPQDLTDLLVLAGTEDLPEVTAYWGELASAGVARRLRVAGLAGDLFVDGALGSRTALLTEPYTDAPDTSGAAYLDSTQIADHLVECTRHGMQAGFHVIGDRATAEVIEGFRRAEAVVGLQALTVRGHRLEHLEMVDAEQAAALSRWGVIASVQPMFDALWGGPDGMYVDRLGATRGIGLNPFATLASAGVSLAFGSDAPVTPIGPWAAVRAAVHHRTPGAGISPRAAFTAHTRGGWRASGASDELTGSLVPGASATYAIWTAGELVAPAADNRIARWSTDPRSRVPRLPNLQPDVDLPVCRATVLRGRAIHDPEGLLPVG</sequence>
<dbReference type="GO" id="GO:0016810">
    <property type="term" value="F:hydrolase activity, acting on carbon-nitrogen (but not peptide) bonds"/>
    <property type="evidence" value="ECO:0007669"/>
    <property type="project" value="InterPro"/>
</dbReference>
<dbReference type="Gene3D" id="2.30.40.10">
    <property type="entry name" value="Urease, subunit C, domain 1"/>
    <property type="match status" value="1"/>
</dbReference>
<reference evidence="3" key="1">
    <citation type="submission" date="2016-03" db="EMBL/GenBank/DDBJ databases">
        <title>Complete genome sequence of the type strain Actinoalloteichus hymeniacidonis DSM 45092.</title>
        <authorList>
            <person name="Schaffert L."/>
            <person name="Albersmeier A."/>
            <person name="Winkler A."/>
            <person name="Kalinowski J."/>
            <person name="Zotchev S."/>
            <person name="Ruckert C."/>
        </authorList>
    </citation>
    <scope>NUCLEOTIDE SEQUENCE [LARGE SCALE GENOMIC DNA]</scope>
    <source>
        <strain evidence="3">HPA177(T) (DSM 45092(T))</strain>
    </source>
</reference>
<dbReference type="PANTHER" id="PTHR22642:SF2">
    <property type="entry name" value="PROTEIN LONG AFTER FAR-RED 3"/>
    <property type="match status" value="1"/>
</dbReference>
<dbReference type="InterPro" id="IPR013108">
    <property type="entry name" value="Amidohydro_3"/>
</dbReference>
<dbReference type="InterPro" id="IPR011059">
    <property type="entry name" value="Metal-dep_hydrolase_composite"/>
</dbReference>
<name>A0AAC9HQ15_9PSEU</name>
<dbReference type="InterPro" id="IPR033932">
    <property type="entry name" value="YtcJ-like"/>
</dbReference>